<name>A0AB38UXC3_9MYCO</name>
<organism evidence="1 2">
    <name type="scientific">Mycobacterium persicum</name>
    <dbReference type="NCBI Taxonomy" id="1487726"/>
    <lineage>
        <taxon>Bacteria</taxon>
        <taxon>Bacillati</taxon>
        <taxon>Actinomycetota</taxon>
        <taxon>Actinomycetes</taxon>
        <taxon>Mycobacteriales</taxon>
        <taxon>Mycobacteriaceae</taxon>
        <taxon>Mycobacterium</taxon>
    </lineage>
</organism>
<dbReference type="EMBL" id="UPHL01000112">
    <property type="protein sequence ID" value="VAZ85119.1"/>
    <property type="molecule type" value="Genomic_DNA"/>
</dbReference>
<dbReference type="AntiFam" id="ANF00226">
    <property type="entry name" value="Shadow ORF (opposite pknB)"/>
</dbReference>
<evidence type="ECO:0000313" key="2">
    <source>
        <dbReference type="Proteomes" id="UP000279331"/>
    </source>
</evidence>
<comment type="caution">
    <text evidence="1">The sequence shown here is derived from an EMBL/GenBank/DDBJ whole genome shotgun (WGS) entry which is preliminary data.</text>
</comment>
<dbReference type="AlphaFoldDB" id="A0AB38UXC3"/>
<accession>A0AB38UXC3</accession>
<evidence type="ECO:0000313" key="1">
    <source>
        <dbReference type="EMBL" id="VAZ85119.1"/>
    </source>
</evidence>
<reference evidence="1 2" key="1">
    <citation type="submission" date="2018-09" db="EMBL/GenBank/DDBJ databases">
        <authorList>
            <person name="Tagini F."/>
        </authorList>
    </citation>
    <scope>NUCLEOTIDE SEQUENCE [LARGE SCALE GENOMIC DNA]</scope>
    <source>
        <strain evidence="1 2">MK42</strain>
    </source>
</reference>
<proteinExistence type="predicted"/>
<protein>
    <submittedName>
        <fullName evidence="1">Uncharacterized protein</fullName>
    </submittedName>
</protein>
<gene>
    <name evidence="1" type="ORF">LAUMK42_03952</name>
</gene>
<sequence>MVLIGVAERFVGGQRQVSGTGVTVLGLFCHTARDHRVEGLGDARPQGAGLGDGLDQMSGDQHAGAVGAVGRTPGQAFMQHAGQRVDVGAVGDFVVGEALRRHVFPGAHRGAQLGELFVGGGAGDAEVDQVGEVVAGDQDVLRFDVAVHHAGGVGGVEGGGDLGDDGHRSRRGQRAEALEDVVQVGALDEAHLQVHLPIDFAVVVDGHHVGFLQPAGDARFTLHPLPKHRVLTEGFRHQLDRDGPLFDRVFGLVDFAHPAAAQQPLQAVGPECRPDSRALRVTHR</sequence>
<dbReference type="Proteomes" id="UP000279331">
    <property type="component" value="Unassembled WGS sequence"/>
</dbReference>